<dbReference type="PANTHER" id="PTHR48207:SF3">
    <property type="entry name" value="SUCCINATE--HYDROXYMETHYLGLUTARATE COA-TRANSFERASE"/>
    <property type="match status" value="1"/>
</dbReference>
<protein>
    <submittedName>
        <fullName evidence="2">CoA transferase</fullName>
    </submittedName>
</protein>
<comment type="caution">
    <text evidence="2">The sequence shown here is derived from an EMBL/GenBank/DDBJ whole genome shotgun (WGS) entry which is preliminary data.</text>
</comment>
<keyword evidence="1 2" id="KW-0808">Transferase</keyword>
<dbReference type="PANTHER" id="PTHR48207">
    <property type="entry name" value="SUCCINATE--HYDROXYMETHYLGLUTARATE COA-TRANSFERASE"/>
    <property type="match status" value="1"/>
</dbReference>
<dbReference type="Pfam" id="PF02515">
    <property type="entry name" value="CoA_transf_3"/>
    <property type="match status" value="1"/>
</dbReference>
<dbReference type="InterPro" id="IPR050483">
    <property type="entry name" value="CoA-transferase_III_domain"/>
</dbReference>
<dbReference type="EMBL" id="JAIXNE010000001">
    <property type="protein sequence ID" value="MCA6073933.1"/>
    <property type="molecule type" value="Genomic_DNA"/>
</dbReference>
<gene>
    <name evidence="2" type="ORF">LDX50_03585</name>
</gene>
<evidence type="ECO:0000313" key="2">
    <source>
        <dbReference type="EMBL" id="MCA6073933.1"/>
    </source>
</evidence>
<name>A0A9X1HKM2_9BACT</name>
<dbReference type="RefSeq" id="WP_225697043.1">
    <property type="nucleotide sequence ID" value="NZ_JAIXNE010000001.1"/>
</dbReference>
<sequence>MFEGLVVIELASVLAGPAVGQFFTELGATVIKVENHRNGGDVTRSWRLSGENGAISAYFSSVNWGKKSIGIDLSTHEGREIVYELVKKADIVLASYRAGSAEKLGMDYKTLSTLNPSLLYGSITGYGKGDPRVGYDALIQAESGFMHINGEKGADPLKLPVALIDILAAHHLKEALLLAYIQRERSGSGGEVTVSLWDAALSSLANQGANFLVAGHEPAASGSLHPNIAPYGEVLVTEDGERILLAVGTDSQFQHLLGILGLGRLLEDERFRTNSGRVSNRTELGEALRNVSLGVTADVLLNECNRLHIPAGRIRKISEAMEMLPEHMSLKNNGFSGIRTFFDGNPVSLSPPPLLGANSKDILNGFLPAGGFDFESLRARNVIY</sequence>
<proteinExistence type="predicted"/>
<dbReference type="SUPFAM" id="SSF89796">
    <property type="entry name" value="CoA-transferase family III (CaiB/BaiF)"/>
    <property type="match status" value="1"/>
</dbReference>
<evidence type="ECO:0000256" key="1">
    <source>
        <dbReference type="ARBA" id="ARBA00022679"/>
    </source>
</evidence>
<dbReference type="InterPro" id="IPR003673">
    <property type="entry name" value="CoA-Trfase_fam_III"/>
</dbReference>
<keyword evidence="3" id="KW-1185">Reference proteome</keyword>
<organism evidence="2 3">
    <name type="scientific">Fulvivirga sedimenti</name>
    <dbReference type="NCBI Taxonomy" id="2879465"/>
    <lineage>
        <taxon>Bacteria</taxon>
        <taxon>Pseudomonadati</taxon>
        <taxon>Bacteroidota</taxon>
        <taxon>Cytophagia</taxon>
        <taxon>Cytophagales</taxon>
        <taxon>Fulvivirgaceae</taxon>
        <taxon>Fulvivirga</taxon>
    </lineage>
</organism>
<accession>A0A9X1HKM2</accession>
<dbReference type="GO" id="GO:0008410">
    <property type="term" value="F:CoA-transferase activity"/>
    <property type="evidence" value="ECO:0007669"/>
    <property type="project" value="TreeGrafter"/>
</dbReference>
<dbReference type="Gene3D" id="3.30.1540.10">
    <property type="entry name" value="formyl-coa transferase, domain 3"/>
    <property type="match status" value="1"/>
</dbReference>
<dbReference type="AlphaFoldDB" id="A0A9X1HKM2"/>
<reference evidence="2" key="1">
    <citation type="submission" date="2021-09" db="EMBL/GenBank/DDBJ databases">
        <title>Fulvivirga sp. isolated from coastal sediment.</title>
        <authorList>
            <person name="Yu H."/>
        </authorList>
    </citation>
    <scope>NUCLEOTIDE SEQUENCE</scope>
    <source>
        <strain evidence="2">1062</strain>
    </source>
</reference>
<dbReference type="InterPro" id="IPR023606">
    <property type="entry name" value="CoA-Trfase_III_dom_1_sf"/>
</dbReference>
<dbReference type="Gene3D" id="3.40.50.10540">
    <property type="entry name" value="Crotonobetainyl-coa:carnitine coa-transferase, domain 1"/>
    <property type="match status" value="1"/>
</dbReference>
<dbReference type="Proteomes" id="UP001139409">
    <property type="component" value="Unassembled WGS sequence"/>
</dbReference>
<dbReference type="InterPro" id="IPR044855">
    <property type="entry name" value="CoA-Trfase_III_dom3_sf"/>
</dbReference>
<evidence type="ECO:0000313" key="3">
    <source>
        <dbReference type="Proteomes" id="UP001139409"/>
    </source>
</evidence>